<evidence type="ECO:0000313" key="4">
    <source>
        <dbReference type="Proteomes" id="UP000694557"/>
    </source>
</evidence>
<reference evidence="3" key="2">
    <citation type="submission" date="2025-09" db="UniProtKB">
        <authorList>
            <consortium name="Ensembl"/>
        </authorList>
    </citation>
    <scope>IDENTIFICATION</scope>
</reference>
<name>A0A8C7JBD1_ONCKI</name>
<keyword evidence="4" id="KW-1185">Reference proteome</keyword>
<comment type="caution">
    <text evidence="1">Lacks conserved residue(s) required for the propagation of feature annotation.</text>
</comment>
<evidence type="ECO:0000313" key="3">
    <source>
        <dbReference type="Ensembl" id="ENSOKIP00005080684.1"/>
    </source>
</evidence>
<organism evidence="3 4">
    <name type="scientific">Oncorhynchus kisutch</name>
    <name type="common">Coho salmon</name>
    <name type="synonym">Salmo kisutch</name>
    <dbReference type="NCBI Taxonomy" id="8019"/>
    <lineage>
        <taxon>Eukaryota</taxon>
        <taxon>Metazoa</taxon>
        <taxon>Chordata</taxon>
        <taxon>Craniata</taxon>
        <taxon>Vertebrata</taxon>
        <taxon>Euteleostomi</taxon>
        <taxon>Actinopterygii</taxon>
        <taxon>Neopterygii</taxon>
        <taxon>Teleostei</taxon>
        <taxon>Protacanthopterygii</taxon>
        <taxon>Salmoniformes</taxon>
        <taxon>Salmonidae</taxon>
        <taxon>Salmoninae</taxon>
        <taxon>Oncorhynchus</taxon>
    </lineage>
</organism>
<dbReference type="PROSITE" id="PS01186">
    <property type="entry name" value="EGF_2"/>
    <property type="match status" value="1"/>
</dbReference>
<dbReference type="InterPro" id="IPR000742">
    <property type="entry name" value="EGF"/>
</dbReference>
<feature type="disulfide bond" evidence="1">
    <location>
        <begin position="69"/>
        <end position="79"/>
    </location>
</feature>
<dbReference type="PROSITE" id="PS00022">
    <property type="entry name" value="EGF_1"/>
    <property type="match status" value="1"/>
</dbReference>
<dbReference type="Pfam" id="PF00008">
    <property type="entry name" value="EGF"/>
    <property type="match status" value="1"/>
</dbReference>
<dbReference type="PROSITE" id="PS50026">
    <property type="entry name" value="EGF_3"/>
    <property type="match status" value="1"/>
</dbReference>
<sequence length="137" mass="15044">MTSFLIVDGAPLPQPLPVNKGVPQGSFLGPVLLNLHQQHSSGKADTRKWNDESCMKNKKKTALCFTVSCQSDSCYHGECVETINSHSCKCSEGFYGEQCEHGKQAQDDIVQLSNTGSMKQTEINMLFIASFQLTSLI</sequence>
<dbReference type="SUPFAM" id="SSF57196">
    <property type="entry name" value="EGF/Laminin"/>
    <property type="match status" value="1"/>
</dbReference>
<dbReference type="Proteomes" id="UP000694557">
    <property type="component" value="Unassembled WGS sequence"/>
</dbReference>
<reference evidence="3" key="1">
    <citation type="submission" date="2025-08" db="UniProtKB">
        <authorList>
            <consortium name="Ensembl"/>
        </authorList>
    </citation>
    <scope>IDENTIFICATION</scope>
</reference>
<accession>A0A8C7JBD1</accession>
<keyword evidence="1" id="KW-1015">Disulfide bond</keyword>
<proteinExistence type="predicted"/>
<protein>
    <recommendedName>
        <fullName evidence="2">EGF-like domain-containing protein</fullName>
    </recommendedName>
</protein>
<evidence type="ECO:0000256" key="1">
    <source>
        <dbReference type="PROSITE-ProRule" id="PRU00076"/>
    </source>
</evidence>
<evidence type="ECO:0000259" key="2">
    <source>
        <dbReference type="PROSITE" id="PS50026"/>
    </source>
</evidence>
<feature type="domain" description="EGF-like" evidence="2">
    <location>
        <begin position="65"/>
        <end position="100"/>
    </location>
</feature>
<feature type="disulfide bond" evidence="1">
    <location>
        <begin position="90"/>
        <end position="99"/>
    </location>
</feature>
<dbReference type="Ensembl" id="ENSOKIT00005085964.1">
    <property type="protein sequence ID" value="ENSOKIP00005080684.1"/>
    <property type="gene ID" value="ENSOKIG00005034794.1"/>
</dbReference>
<dbReference type="InterPro" id="IPR016186">
    <property type="entry name" value="C-type_lectin-like/link_sf"/>
</dbReference>
<dbReference type="Gene3D" id="3.10.100.10">
    <property type="entry name" value="Mannose-Binding Protein A, subunit A"/>
    <property type="match status" value="1"/>
</dbReference>
<dbReference type="CDD" id="cd00054">
    <property type="entry name" value="EGF_CA"/>
    <property type="match status" value="1"/>
</dbReference>
<dbReference type="AlphaFoldDB" id="A0A8C7JBD1"/>
<keyword evidence="1" id="KW-0245">EGF-like domain</keyword>